<sequence>MWTGLLLSLVAWRLRHDLSIEPRADHGSDQTCGLPQLCGDDNYAESMTSMDALGDFLTSIGST</sequence>
<reference evidence="1 2" key="1">
    <citation type="submission" date="2018-02" db="EMBL/GenBank/DDBJ databases">
        <title>Complete genome sequence of Agrobacterium tumefaciens 1D1609.</title>
        <authorList>
            <person name="Cho S.-T."/>
            <person name="Haryono M."/>
            <person name="Chang H.-H."/>
            <person name="Santos M.N."/>
            <person name="Lai E.-M."/>
            <person name="Kuo C.-H."/>
        </authorList>
    </citation>
    <scope>NUCLEOTIDE SEQUENCE [LARGE SCALE GENOMIC DNA]</scope>
    <source>
        <strain evidence="1 2">1D1609</strain>
        <plasmid evidence="2">Plasmid pti1d1609</plasmid>
    </source>
</reference>
<geneLocation type="plasmid" evidence="2">
    <name>pti1d1609</name>
</geneLocation>
<evidence type="ECO:0000313" key="2">
    <source>
        <dbReference type="Proteomes" id="UP000237717"/>
    </source>
</evidence>
<keyword evidence="1" id="KW-0614">Plasmid</keyword>
<protein>
    <submittedName>
        <fullName evidence="1">Uncharacterized protein</fullName>
    </submittedName>
</protein>
<dbReference type="EMBL" id="CP026926">
    <property type="protein sequence ID" value="AVH45164.1"/>
    <property type="molecule type" value="Genomic_DNA"/>
</dbReference>
<gene>
    <name evidence="1" type="ORF">At1D1609_51280</name>
</gene>
<evidence type="ECO:0000313" key="1">
    <source>
        <dbReference type="EMBL" id="AVH45164.1"/>
    </source>
</evidence>
<accession>A0A2L2LLF7</accession>
<dbReference type="Proteomes" id="UP000237717">
    <property type="component" value="Plasmid pTi1D1609"/>
</dbReference>
<name>A0A2L2LLF7_AGRTU</name>
<dbReference type="AlphaFoldDB" id="A0A2L2LLF7"/>
<organism evidence="1 2">
    <name type="scientific">Agrobacterium tumefaciens</name>
    <dbReference type="NCBI Taxonomy" id="358"/>
    <lineage>
        <taxon>Bacteria</taxon>
        <taxon>Pseudomonadati</taxon>
        <taxon>Pseudomonadota</taxon>
        <taxon>Alphaproteobacteria</taxon>
        <taxon>Hyphomicrobiales</taxon>
        <taxon>Rhizobiaceae</taxon>
        <taxon>Rhizobium/Agrobacterium group</taxon>
        <taxon>Agrobacterium</taxon>
        <taxon>Agrobacterium tumefaciens complex</taxon>
    </lineage>
</organism>
<proteinExistence type="predicted"/>